<evidence type="ECO:0000256" key="2">
    <source>
        <dbReference type="ARBA" id="ARBA00022692"/>
    </source>
</evidence>
<comment type="caution">
    <text evidence="8">The sequence shown here is derived from an EMBL/GenBank/DDBJ whole genome shotgun (WGS) entry which is preliminary data.</text>
</comment>
<feature type="compositionally biased region" description="Polar residues" evidence="5">
    <location>
        <begin position="78"/>
        <end position="89"/>
    </location>
</feature>
<keyword evidence="2 6" id="KW-0812">Transmembrane</keyword>
<feature type="compositionally biased region" description="Low complexity" evidence="5">
    <location>
        <begin position="90"/>
        <end position="105"/>
    </location>
</feature>
<keyword evidence="3 6" id="KW-1133">Transmembrane helix</keyword>
<dbReference type="Proteomes" id="UP000295188">
    <property type="component" value="Unassembled WGS sequence"/>
</dbReference>
<feature type="compositionally biased region" description="Polar residues" evidence="5">
    <location>
        <begin position="106"/>
        <end position="116"/>
    </location>
</feature>
<keyword evidence="4 6" id="KW-0472">Membrane</keyword>
<reference evidence="8 9" key="1">
    <citation type="submission" date="2019-03" db="EMBL/GenBank/DDBJ databases">
        <title>Genomic Encyclopedia of Type Strains, Phase IV (KMG-IV): sequencing the most valuable type-strain genomes for metagenomic binning, comparative biology and taxonomic classification.</title>
        <authorList>
            <person name="Goeker M."/>
        </authorList>
    </citation>
    <scope>NUCLEOTIDE SEQUENCE [LARGE SCALE GENOMIC DNA]</scope>
    <source>
        <strain evidence="8 9">DSM 20467</strain>
    </source>
</reference>
<evidence type="ECO:0000313" key="8">
    <source>
        <dbReference type="EMBL" id="TCS80578.1"/>
    </source>
</evidence>
<dbReference type="InterPro" id="IPR006260">
    <property type="entry name" value="TonB/TolA_C"/>
</dbReference>
<dbReference type="RefSeq" id="WP_132548156.1">
    <property type="nucleotide sequence ID" value="NZ_SMAA01000004.1"/>
</dbReference>
<comment type="subcellular location">
    <subcellularLocation>
        <location evidence="1">Membrane</location>
        <topology evidence="1">Single-pass membrane protein</topology>
    </subcellularLocation>
</comment>
<evidence type="ECO:0000256" key="5">
    <source>
        <dbReference type="SAM" id="MobiDB-lite"/>
    </source>
</evidence>
<dbReference type="EMBL" id="SMAA01000004">
    <property type="protein sequence ID" value="TCS80578.1"/>
    <property type="molecule type" value="Genomic_DNA"/>
</dbReference>
<accession>A0A4R3KBW9</accession>
<feature type="transmembrane region" description="Helical" evidence="6">
    <location>
        <begin position="7"/>
        <end position="25"/>
    </location>
</feature>
<feature type="compositionally biased region" description="Acidic residues" evidence="5">
    <location>
        <begin position="54"/>
        <end position="65"/>
    </location>
</feature>
<dbReference type="SUPFAM" id="SSF74653">
    <property type="entry name" value="TolA/TonB C-terminal domain"/>
    <property type="match status" value="1"/>
</dbReference>
<sequence length="230" mass="25433">MNGKKRWQIAIIFSITVHILLLIFVSHQINKWLPPPVPLPAQEDIAVFIDDTEPVDDNTQQDDNDNAAPPVQPDSAITIPSETPAAQSAEQPEPTPSTKPTQSPSVEQQNPQPSTNNKKKRPQRYSIPSLKGVNLADIVDPMHPPTLPPLIKKVEFTPPAKLLASPHPIEVEVKYMIEADGSVHADISKSSGDEDIDDAAIEAISAWRYEPSDKPYPIPVPYQFRWPPAE</sequence>
<evidence type="ECO:0000313" key="9">
    <source>
        <dbReference type="Proteomes" id="UP000295188"/>
    </source>
</evidence>
<dbReference type="NCBIfam" id="TIGR01352">
    <property type="entry name" value="tonB_Cterm"/>
    <property type="match status" value="1"/>
</dbReference>
<feature type="domain" description="TonB C-terminal" evidence="7">
    <location>
        <begin position="171"/>
        <end position="224"/>
    </location>
</feature>
<organism evidence="8 9">
    <name type="scientific">Pectinatus cerevisiiphilus</name>
    <dbReference type="NCBI Taxonomy" id="86956"/>
    <lineage>
        <taxon>Bacteria</taxon>
        <taxon>Bacillati</taxon>
        <taxon>Bacillota</taxon>
        <taxon>Negativicutes</taxon>
        <taxon>Selenomonadales</taxon>
        <taxon>Selenomonadaceae</taxon>
        <taxon>Pectinatus</taxon>
    </lineage>
</organism>
<protein>
    <submittedName>
        <fullName evidence="8">TonB family protein</fullName>
    </submittedName>
</protein>
<evidence type="ECO:0000256" key="4">
    <source>
        <dbReference type="ARBA" id="ARBA00023136"/>
    </source>
</evidence>
<evidence type="ECO:0000256" key="6">
    <source>
        <dbReference type="SAM" id="Phobius"/>
    </source>
</evidence>
<dbReference type="AlphaFoldDB" id="A0A4R3KBW9"/>
<evidence type="ECO:0000256" key="3">
    <source>
        <dbReference type="ARBA" id="ARBA00022989"/>
    </source>
</evidence>
<evidence type="ECO:0000259" key="7">
    <source>
        <dbReference type="Pfam" id="PF03544"/>
    </source>
</evidence>
<dbReference type="Gene3D" id="3.30.2420.10">
    <property type="entry name" value="TonB"/>
    <property type="match status" value="1"/>
</dbReference>
<proteinExistence type="predicted"/>
<feature type="region of interest" description="Disordered" evidence="5">
    <location>
        <begin position="54"/>
        <end position="126"/>
    </location>
</feature>
<dbReference type="InterPro" id="IPR037682">
    <property type="entry name" value="TonB_C"/>
</dbReference>
<evidence type="ECO:0000256" key="1">
    <source>
        <dbReference type="ARBA" id="ARBA00004167"/>
    </source>
</evidence>
<keyword evidence="9" id="KW-1185">Reference proteome</keyword>
<dbReference type="GO" id="GO:0016020">
    <property type="term" value="C:membrane"/>
    <property type="evidence" value="ECO:0007669"/>
    <property type="project" value="UniProtKB-SubCell"/>
</dbReference>
<dbReference type="Pfam" id="PF03544">
    <property type="entry name" value="TonB_C"/>
    <property type="match status" value="1"/>
</dbReference>
<gene>
    <name evidence="8" type="ORF">EDC37_104182</name>
</gene>
<dbReference type="GO" id="GO:0055085">
    <property type="term" value="P:transmembrane transport"/>
    <property type="evidence" value="ECO:0007669"/>
    <property type="project" value="InterPro"/>
</dbReference>
<name>A0A4R3KBW9_9FIRM</name>